<feature type="chain" id="PRO_5046832992" evidence="2">
    <location>
        <begin position="21"/>
        <end position="355"/>
    </location>
</feature>
<dbReference type="EMBL" id="JBHTJH010000004">
    <property type="protein sequence ID" value="MFD0861593.1"/>
    <property type="molecule type" value="Genomic_DNA"/>
</dbReference>
<gene>
    <name evidence="4" type="ORF">ACFQ1M_05205</name>
</gene>
<dbReference type="Pfam" id="PF14099">
    <property type="entry name" value="Polysacc_lyase"/>
    <property type="match status" value="1"/>
</dbReference>
<dbReference type="Pfam" id="PF18962">
    <property type="entry name" value="Por_Secre_tail"/>
    <property type="match status" value="1"/>
</dbReference>
<evidence type="ECO:0000256" key="1">
    <source>
        <dbReference type="ARBA" id="ARBA00022729"/>
    </source>
</evidence>
<protein>
    <submittedName>
        <fullName evidence="4">T9SS type A sorting domain-containing protein</fullName>
    </submittedName>
</protein>
<dbReference type="InterPro" id="IPR026444">
    <property type="entry name" value="Secre_tail"/>
</dbReference>
<dbReference type="NCBIfam" id="TIGR04183">
    <property type="entry name" value="Por_Secre_tail"/>
    <property type="match status" value="1"/>
</dbReference>
<reference evidence="5" key="1">
    <citation type="journal article" date="2019" name="Int. J. Syst. Evol. Microbiol.">
        <title>The Global Catalogue of Microorganisms (GCM) 10K type strain sequencing project: providing services to taxonomists for standard genome sequencing and annotation.</title>
        <authorList>
            <consortium name="The Broad Institute Genomics Platform"/>
            <consortium name="The Broad Institute Genome Sequencing Center for Infectious Disease"/>
            <person name="Wu L."/>
            <person name="Ma J."/>
        </authorList>
    </citation>
    <scope>NUCLEOTIDE SEQUENCE [LARGE SCALE GENOMIC DNA]</scope>
    <source>
        <strain evidence="5">CCUG 62952</strain>
    </source>
</reference>
<name>A0ABW3CVC1_9FLAO</name>
<evidence type="ECO:0000313" key="5">
    <source>
        <dbReference type="Proteomes" id="UP001596978"/>
    </source>
</evidence>
<keyword evidence="5" id="KW-1185">Reference proteome</keyword>
<dbReference type="RefSeq" id="WP_386404899.1">
    <property type="nucleotide sequence ID" value="NZ_JBHTJH010000004.1"/>
</dbReference>
<accession>A0ABW3CVC1</accession>
<feature type="domain" description="Secretion system C-terminal sorting" evidence="3">
    <location>
        <begin position="285"/>
        <end position="347"/>
    </location>
</feature>
<evidence type="ECO:0000259" key="3">
    <source>
        <dbReference type="Pfam" id="PF18962"/>
    </source>
</evidence>
<dbReference type="InterPro" id="IPR025975">
    <property type="entry name" value="Polysacc_lyase"/>
</dbReference>
<sequence>MRRPLLHFAFFLLSATFVQAQVTLDADGAGNTYELINSVLAPGYDAVEVPDCGHTTFGRHIEETFDATLNTDVFRFIAHVTPDNDRCINFDRQRVEIKTYNQSPDNLKAVQGETVVYTWKFKIDANFQPSSSFTHIHQIKSVGGPYASIPMITLTLRKASPDRLELRYTPTNSQTTIDQAALSLFKGFWIEVTETIAYDDAGSYSIELKRVSDGQVLLDHSNNNMDTWQDGASFARPKWGIYRSLNNPADLRDEEMFFANFSIEEIGSLSVTDLERKADDILLTPNPSSDIIRIKNLRSDDYDSIHLYDSIGQLISLNRRLKRNKIDVSGLQTGLYYIVIRNNKNTAKVLKCMVE</sequence>
<dbReference type="Proteomes" id="UP001596978">
    <property type="component" value="Unassembled WGS sequence"/>
</dbReference>
<proteinExistence type="predicted"/>
<organism evidence="4 5">
    <name type="scientific">Sungkyunkwania multivorans</name>
    <dbReference type="NCBI Taxonomy" id="1173618"/>
    <lineage>
        <taxon>Bacteria</taxon>
        <taxon>Pseudomonadati</taxon>
        <taxon>Bacteroidota</taxon>
        <taxon>Flavobacteriia</taxon>
        <taxon>Flavobacteriales</taxon>
        <taxon>Flavobacteriaceae</taxon>
        <taxon>Sungkyunkwania</taxon>
    </lineage>
</organism>
<evidence type="ECO:0000256" key="2">
    <source>
        <dbReference type="SAM" id="SignalP"/>
    </source>
</evidence>
<keyword evidence="1 2" id="KW-0732">Signal</keyword>
<dbReference type="Gene3D" id="2.60.120.200">
    <property type="match status" value="1"/>
</dbReference>
<evidence type="ECO:0000313" key="4">
    <source>
        <dbReference type="EMBL" id="MFD0861593.1"/>
    </source>
</evidence>
<comment type="caution">
    <text evidence="4">The sequence shown here is derived from an EMBL/GenBank/DDBJ whole genome shotgun (WGS) entry which is preliminary data.</text>
</comment>
<feature type="signal peptide" evidence="2">
    <location>
        <begin position="1"/>
        <end position="20"/>
    </location>
</feature>